<evidence type="ECO:0000313" key="1">
    <source>
        <dbReference type="EMBL" id="TPG19107.1"/>
    </source>
</evidence>
<sequence length="149" mass="15057">MDQQGNVKDSAKPLVSRRTVALGAAWSVPVIVMATAAPAAAASAGNHSAVLATATGEKGEAVGSNRQVSFILSFGSIVGSNLVKITSIEGGGPWTVLPTAAVTVDAAHPAAPFSLTRPDTDNSTLTVVVHYTVNGVAHTVSVTVKNKAR</sequence>
<keyword evidence="2" id="KW-1185">Reference proteome</keyword>
<reference evidence="1 2" key="1">
    <citation type="journal article" date="2019" name="Environ. Microbiol.">
        <title>Species interactions and distinct microbial communities in high Arctic permafrost affected cryosols are associated with the CH4 and CO2 gas fluxes.</title>
        <authorList>
            <person name="Altshuler I."/>
            <person name="Hamel J."/>
            <person name="Turney S."/>
            <person name="Magnuson E."/>
            <person name="Levesque R."/>
            <person name="Greer C."/>
            <person name="Whyte L.G."/>
        </authorList>
    </citation>
    <scope>NUCLEOTIDE SEQUENCE [LARGE SCALE GENOMIC DNA]</scope>
    <source>
        <strain evidence="1 2">S9.3A</strain>
    </source>
</reference>
<gene>
    <name evidence="1" type="ORF">EAH86_00900</name>
</gene>
<comment type="caution">
    <text evidence="1">The sequence shown here is derived from an EMBL/GenBank/DDBJ whole genome shotgun (WGS) entry which is preliminary data.</text>
</comment>
<name>A0A502D0Q2_9MICO</name>
<dbReference type="RefSeq" id="WP_140736749.1">
    <property type="nucleotide sequence ID" value="NZ_RCZM01000001.1"/>
</dbReference>
<dbReference type="Proteomes" id="UP000317722">
    <property type="component" value="Unassembled WGS sequence"/>
</dbReference>
<dbReference type="AlphaFoldDB" id="A0A502D0Q2"/>
<organism evidence="1 2">
    <name type="scientific">Pedococcus bigeumensis</name>
    <dbReference type="NCBI Taxonomy" id="433644"/>
    <lineage>
        <taxon>Bacteria</taxon>
        <taxon>Bacillati</taxon>
        <taxon>Actinomycetota</taxon>
        <taxon>Actinomycetes</taxon>
        <taxon>Micrococcales</taxon>
        <taxon>Intrasporangiaceae</taxon>
        <taxon>Pedococcus</taxon>
    </lineage>
</organism>
<evidence type="ECO:0000313" key="2">
    <source>
        <dbReference type="Proteomes" id="UP000317722"/>
    </source>
</evidence>
<proteinExistence type="predicted"/>
<accession>A0A502D0Q2</accession>
<protein>
    <submittedName>
        <fullName evidence="1">Uncharacterized protein</fullName>
    </submittedName>
</protein>
<dbReference type="EMBL" id="RCZM01000001">
    <property type="protein sequence ID" value="TPG19107.1"/>
    <property type="molecule type" value="Genomic_DNA"/>
</dbReference>